<evidence type="ECO:0000313" key="3">
    <source>
        <dbReference type="Proteomes" id="UP000198822"/>
    </source>
</evidence>
<evidence type="ECO:0000256" key="1">
    <source>
        <dbReference type="SAM" id="MobiDB-lite"/>
    </source>
</evidence>
<protein>
    <recommendedName>
        <fullName evidence="4">Asp23 family, cell envelope-related function</fullName>
    </recommendedName>
</protein>
<reference evidence="3" key="1">
    <citation type="submission" date="2016-10" db="EMBL/GenBank/DDBJ databases">
        <authorList>
            <person name="Varghese N."/>
            <person name="Submissions S."/>
        </authorList>
    </citation>
    <scope>NUCLEOTIDE SEQUENCE [LARGE SCALE GENOMIC DNA]</scope>
    <source>
        <strain evidence="3">DSM 22002</strain>
    </source>
</reference>
<organism evidence="2 3">
    <name type="scientific">Agrococcus jejuensis</name>
    <dbReference type="NCBI Taxonomy" id="399736"/>
    <lineage>
        <taxon>Bacteria</taxon>
        <taxon>Bacillati</taxon>
        <taxon>Actinomycetota</taxon>
        <taxon>Actinomycetes</taxon>
        <taxon>Micrococcales</taxon>
        <taxon>Microbacteriaceae</taxon>
        <taxon>Agrococcus</taxon>
    </lineage>
</organism>
<dbReference type="AlphaFoldDB" id="A0A1G8DQE9"/>
<feature type="compositionally biased region" description="Acidic residues" evidence="1">
    <location>
        <begin position="80"/>
        <end position="93"/>
    </location>
</feature>
<dbReference type="STRING" id="399736.SAMN04489720_1730"/>
<feature type="region of interest" description="Disordered" evidence="1">
    <location>
        <begin position="80"/>
        <end position="100"/>
    </location>
</feature>
<evidence type="ECO:0000313" key="2">
    <source>
        <dbReference type="EMBL" id="SDH59679.1"/>
    </source>
</evidence>
<evidence type="ECO:0008006" key="4">
    <source>
        <dbReference type="Google" id="ProtNLM"/>
    </source>
</evidence>
<dbReference type="EMBL" id="LT629695">
    <property type="protein sequence ID" value="SDH59679.1"/>
    <property type="molecule type" value="Genomic_DNA"/>
</dbReference>
<accession>A0A1G8DQE9</accession>
<sequence length="277" mass="29126">MHEDPTPRDDARAAPDGPDDASSATTEATTDDVVAQVEAEVAAQDAVEARAAEHDELVAAVTPDETTEVDAVSVEVDADAVSDGETDADESEAPETIGGTGHTLEELSAYFDRGRTPRIAALEHDAEARALLDSMERLDRLSTTMANEDAAAAGDLDEQWLDGLLGVIRSEVRAGRDLPIEDPDERTSTTITEGALREIARTAGDGVDGVLVGRVHLREADGVLDVRISIGVRFGNALVPTAEAVRLAVHHALLTHAPMAVGTIDVVVDDVLMGATR</sequence>
<name>A0A1G8DQE9_9MICO</name>
<feature type="compositionally biased region" description="Low complexity" evidence="1">
    <location>
        <begin position="14"/>
        <end position="32"/>
    </location>
</feature>
<gene>
    <name evidence="2" type="ORF">SAMN04489720_1730</name>
</gene>
<proteinExistence type="predicted"/>
<keyword evidence="3" id="KW-1185">Reference proteome</keyword>
<dbReference type="Proteomes" id="UP000198822">
    <property type="component" value="Chromosome I"/>
</dbReference>
<feature type="region of interest" description="Disordered" evidence="1">
    <location>
        <begin position="1"/>
        <end position="32"/>
    </location>
</feature>
<feature type="compositionally biased region" description="Basic and acidic residues" evidence="1">
    <location>
        <begin position="1"/>
        <end position="13"/>
    </location>
</feature>